<proteinExistence type="predicted"/>
<evidence type="ECO:0000313" key="2">
    <source>
        <dbReference type="Proteomes" id="UP000218267"/>
    </source>
</evidence>
<dbReference type="InterPro" id="IPR050563">
    <property type="entry name" value="4-hydroxybenzoyl-CoA_TE"/>
</dbReference>
<dbReference type="AlphaFoldDB" id="A0A1Y1CNB1"/>
<sequence length="142" mass="16628">MTTDLMMIDMEIGIKAYDIDAMGIVSNIVYIRWFEDLRHLFLEKYFPYEEMIATNISPILIKTEVHYKVPLTIHDHPNGTCRIKNLGSSKWEMDFEISSGDIIHCKGKQVGCFYNLEKKRPSLVPERLLEAYEEAKLQMHDE</sequence>
<dbReference type="SUPFAM" id="SSF54637">
    <property type="entry name" value="Thioesterase/thiol ester dehydrase-isomerase"/>
    <property type="match status" value="1"/>
</dbReference>
<reference evidence="2" key="2">
    <citation type="journal article" date="2020" name="Antonie Van Leeuwenhoek">
        <title>Labilibaculum antarcticum sp. nov., a novel facultative anaerobic, psychrotorelant bacterium isolated from marine sediment of Antarctica.</title>
        <authorList>
            <person name="Watanabe M."/>
            <person name="Kojima H."/>
            <person name="Fukui M."/>
        </authorList>
    </citation>
    <scope>NUCLEOTIDE SEQUENCE [LARGE SCALE GENOMIC DNA]</scope>
    <source>
        <strain evidence="2">SPP2</strain>
    </source>
</reference>
<dbReference type="PANTHER" id="PTHR31793">
    <property type="entry name" value="4-HYDROXYBENZOYL-COA THIOESTERASE FAMILY MEMBER"/>
    <property type="match status" value="1"/>
</dbReference>
<dbReference type="Gene3D" id="3.10.129.10">
    <property type="entry name" value="Hotdog Thioesterase"/>
    <property type="match status" value="1"/>
</dbReference>
<dbReference type="Pfam" id="PF13279">
    <property type="entry name" value="4HBT_2"/>
    <property type="match status" value="1"/>
</dbReference>
<dbReference type="KEGG" id="mbas:ALGA_3626"/>
<evidence type="ECO:0000313" key="1">
    <source>
        <dbReference type="EMBL" id="BAX81918.1"/>
    </source>
</evidence>
<name>A0A1Y1CNB1_9BACT</name>
<keyword evidence="1" id="KW-0378">Hydrolase</keyword>
<dbReference type="GO" id="GO:0047617">
    <property type="term" value="F:fatty acyl-CoA hydrolase activity"/>
    <property type="evidence" value="ECO:0007669"/>
    <property type="project" value="TreeGrafter"/>
</dbReference>
<protein>
    <submittedName>
        <fullName evidence="1">Acyl-CoA thioester hydrolase</fullName>
    </submittedName>
</protein>
<dbReference type="InterPro" id="IPR029069">
    <property type="entry name" value="HotDog_dom_sf"/>
</dbReference>
<dbReference type="PANTHER" id="PTHR31793:SF24">
    <property type="entry name" value="LONG-CHAIN ACYL-COA THIOESTERASE FADM"/>
    <property type="match status" value="1"/>
</dbReference>
<gene>
    <name evidence="1" type="ORF">ALGA_3626</name>
</gene>
<dbReference type="Proteomes" id="UP000218267">
    <property type="component" value="Chromosome"/>
</dbReference>
<accession>A0A1Y1CNB1</accession>
<dbReference type="OrthoDB" id="9799036at2"/>
<dbReference type="CDD" id="cd00586">
    <property type="entry name" value="4HBT"/>
    <property type="match status" value="1"/>
</dbReference>
<reference evidence="1 2" key="1">
    <citation type="journal article" date="2018" name="Mar. Genomics">
        <title>Complete genome sequence of Marinifilaceae bacterium strain SPP2, isolated from the Antarctic marine sediment.</title>
        <authorList>
            <person name="Watanabe M."/>
            <person name="Kojima H."/>
            <person name="Fukui M."/>
        </authorList>
    </citation>
    <scope>NUCLEOTIDE SEQUENCE [LARGE SCALE GENOMIC DNA]</scope>
    <source>
        <strain evidence="1 2">SPP2</strain>
    </source>
</reference>
<keyword evidence="2" id="KW-1185">Reference proteome</keyword>
<dbReference type="EMBL" id="AP018042">
    <property type="protein sequence ID" value="BAX81918.1"/>
    <property type="molecule type" value="Genomic_DNA"/>
</dbReference>
<organism evidence="1 2">
    <name type="scientific">Labilibaculum antarcticum</name>
    <dbReference type="NCBI Taxonomy" id="1717717"/>
    <lineage>
        <taxon>Bacteria</taxon>
        <taxon>Pseudomonadati</taxon>
        <taxon>Bacteroidota</taxon>
        <taxon>Bacteroidia</taxon>
        <taxon>Marinilabiliales</taxon>
        <taxon>Marinifilaceae</taxon>
        <taxon>Labilibaculum</taxon>
    </lineage>
</organism>
<dbReference type="RefSeq" id="WP_096431777.1">
    <property type="nucleotide sequence ID" value="NZ_AP018042.1"/>
</dbReference>